<evidence type="ECO:0000313" key="7">
    <source>
        <dbReference type="EMBL" id="KRL18080.1"/>
    </source>
</evidence>
<dbReference type="Gene3D" id="3.90.76.10">
    <property type="entry name" value="Dipeptide-binding Protein, Domain 1"/>
    <property type="match status" value="1"/>
</dbReference>
<dbReference type="InterPro" id="IPR030678">
    <property type="entry name" value="Peptide/Ni-bd"/>
</dbReference>
<dbReference type="SUPFAM" id="SSF53850">
    <property type="entry name" value="Periplasmic binding protein-like II"/>
    <property type="match status" value="1"/>
</dbReference>
<dbReference type="PANTHER" id="PTHR30290">
    <property type="entry name" value="PERIPLASMIC BINDING COMPONENT OF ABC TRANSPORTER"/>
    <property type="match status" value="1"/>
</dbReference>
<gene>
    <name evidence="7" type="ORF">FD12_GL000922</name>
</gene>
<dbReference type="EMBL" id="AZEI01000013">
    <property type="protein sequence ID" value="KRL18080.1"/>
    <property type="molecule type" value="Genomic_DNA"/>
</dbReference>
<evidence type="ECO:0000256" key="3">
    <source>
        <dbReference type="ARBA" id="ARBA00022448"/>
    </source>
</evidence>
<evidence type="ECO:0000256" key="5">
    <source>
        <dbReference type="SAM" id="SignalP"/>
    </source>
</evidence>
<sequence>MEEINMNKHLLSFAAISLSALLLAACGAKGSSHNSASSHNSISLMQTNELLSLDTSAVADLPIWNTLENSMEGLYRANSKNEPTPAMATSIAKPTNDGKTYTFHLRKNAKWSNGDPVTATDFVKAWRRDVSPTAKSGYNYIFSGIKNADAITAGKKSYKTLGVYALNKHTLQVQLDHPMPYFIKMMVLPAFFPQSSTALDKFGSKYGTKSQYMYYNGPFKVTGWNGTNDNWTLKRNSHYYDQSAIHLSSIKMQVVKDPNTAHNLFTQGKLDDATISGVTAKGLQKNKDLIHVEKAGTYYLRLNQRNGQPLNNAKLRQAISLVIDRDKLTKDILSDGSQPAYTYTSKDTATDPTTGKDFAEETKPKETYNIAKAKKLWAEGLKESHTKGNIQLRLTGDDQTITKNVAQFIQASIKQSLPDAKVNISSLPAKGLLNTETAGKFDILQTLWLSDFADPISFMGIMTKNSPQNYGKYDDAYFDKQYQEATSDNAKNQSKYWANLRNMQTRLNEQMPVIPLYQMIESHLVNPHLKGVLHHPAGEDDYTRAYLTK</sequence>
<dbReference type="Gene3D" id="3.40.190.10">
    <property type="entry name" value="Periplasmic binding protein-like II"/>
    <property type="match status" value="1"/>
</dbReference>
<keyword evidence="8" id="KW-1185">Reference proteome</keyword>
<comment type="caution">
    <text evidence="7">The sequence shown here is derived from an EMBL/GenBank/DDBJ whole genome shotgun (WGS) entry which is preliminary data.</text>
</comment>
<dbReference type="Pfam" id="PF00496">
    <property type="entry name" value="SBP_bac_5"/>
    <property type="match status" value="1"/>
</dbReference>
<dbReference type="InterPro" id="IPR039424">
    <property type="entry name" value="SBP_5"/>
</dbReference>
<dbReference type="CDD" id="cd08504">
    <property type="entry name" value="PBP2_OppA"/>
    <property type="match status" value="1"/>
</dbReference>
<organism evidence="7 8">
    <name type="scientific">Lentilactobacillus rapi DSM 19907 = JCM 15042</name>
    <dbReference type="NCBI Taxonomy" id="1423795"/>
    <lineage>
        <taxon>Bacteria</taxon>
        <taxon>Bacillati</taxon>
        <taxon>Bacillota</taxon>
        <taxon>Bacilli</taxon>
        <taxon>Lactobacillales</taxon>
        <taxon>Lactobacillaceae</taxon>
        <taxon>Lentilactobacillus</taxon>
    </lineage>
</organism>
<evidence type="ECO:0000256" key="4">
    <source>
        <dbReference type="ARBA" id="ARBA00022729"/>
    </source>
</evidence>
<dbReference type="PANTHER" id="PTHR30290:SF10">
    <property type="entry name" value="PERIPLASMIC OLIGOPEPTIDE-BINDING PROTEIN-RELATED"/>
    <property type="match status" value="1"/>
</dbReference>
<feature type="signal peptide" evidence="5">
    <location>
        <begin position="1"/>
        <end position="24"/>
    </location>
</feature>
<name>A0ABR5PFR3_9LACO</name>
<evidence type="ECO:0000256" key="1">
    <source>
        <dbReference type="ARBA" id="ARBA00004196"/>
    </source>
</evidence>
<comment type="similarity">
    <text evidence="2">Belongs to the bacterial solute-binding protein 5 family.</text>
</comment>
<dbReference type="Gene3D" id="3.10.105.10">
    <property type="entry name" value="Dipeptide-binding Protein, Domain 3"/>
    <property type="match status" value="1"/>
</dbReference>
<evidence type="ECO:0000256" key="2">
    <source>
        <dbReference type="ARBA" id="ARBA00005695"/>
    </source>
</evidence>
<reference evidence="7 8" key="1">
    <citation type="journal article" date="2015" name="Genome Announc.">
        <title>Expanding the biotechnology potential of lactobacilli through comparative genomics of 213 strains and associated genera.</title>
        <authorList>
            <person name="Sun Z."/>
            <person name="Harris H.M."/>
            <person name="McCann A."/>
            <person name="Guo C."/>
            <person name="Argimon S."/>
            <person name="Zhang W."/>
            <person name="Yang X."/>
            <person name="Jeffery I.B."/>
            <person name="Cooney J.C."/>
            <person name="Kagawa T.F."/>
            <person name="Liu W."/>
            <person name="Song Y."/>
            <person name="Salvetti E."/>
            <person name="Wrobel A."/>
            <person name="Rasinkangas P."/>
            <person name="Parkhill J."/>
            <person name="Rea M.C."/>
            <person name="O'Sullivan O."/>
            <person name="Ritari J."/>
            <person name="Douillard F.P."/>
            <person name="Paul Ross R."/>
            <person name="Yang R."/>
            <person name="Briner A.E."/>
            <person name="Felis G.E."/>
            <person name="de Vos W.M."/>
            <person name="Barrangou R."/>
            <person name="Klaenhammer T.R."/>
            <person name="Caufield P.W."/>
            <person name="Cui Y."/>
            <person name="Zhang H."/>
            <person name="O'Toole P.W."/>
        </authorList>
    </citation>
    <scope>NUCLEOTIDE SEQUENCE [LARGE SCALE GENOMIC DNA]</scope>
    <source>
        <strain evidence="7 8">DSM 19907</strain>
    </source>
</reference>
<accession>A0ABR5PFR3</accession>
<evidence type="ECO:0000259" key="6">
    <source>
        <dbReference type="Pfam" id="PF00496"/>
    </source>
</evidence>
<keyword evidence="3" id="KW-0813">Transport</keyword>
<dbReference type="PIRSF" id="PIRSF002741">
    <property type="entry name" value="MppA"/>
    <property type="match status" value="1"/>
</dbReference>
<keyword evidence="4 5" id="KW-0732">Signal</keyword>
<feature type="chain" id="PRO_5045871655" evidence="5">
    <location>
        <begin position="25"/>
        <end position="549"/>
    </location>
</feature>
<protein>
    <submittedName>
        <fullName evidence="7">Oligopeptide ABC superfamily ATP binding cassette transporter, substrate binding protein</fullName>
    </submittedName>
</protein>
<evidence type="ECO:0000313" key="8">
    <source>
        <dbReference type="Proteomes" id="UP000051977"/>
    </source>
</evidence>
<comment type="subcellular location">
    <subcellularLocation>
        <location evidence="1">Cell envelope</location>
    </subcellularLocation>
</comment>
<dbReference type="Proteomes" id="UP000051977">
    <property type="component" value="Unassembled WGS sequence"/>
</dbReference>
<dbReference type="InterPro" id="IPR000914">
    <property type="entry name" value="SBP_5_dom"/>
</dbReference>
<feature type="domain" description="Solute-binding protein family 5" evidence="6">
    <location>
        <begin position="82"/>
        <end position="468"/>
    </location>
</feature>
<proteinExistence type="inferred from homology"/>